<keyword evidence="2" id="KW-1185">Reference proteome</keyword>
<accession>A0A4Y2FX99</accession>
<proteinExistence type="predicted"/>
<protein>
    <submittedName>
        <fullName evidence="1">Uncharacterized protein</fullName>
    </submittedName>
</protein>
<dbReference type="EMBL" id="BGPR01001112">
    <property type="protein sequence ID" value="GBM45771.1"/>
    <property type="molecule type" value="Genomic_DNA"/>
</dbReference>
<dbReference type="InterPro" id="IPR008042">
    <property type="entry name" value="Retrotrans_Pao"/>
</dbReference>
<evidence type="ECO:0000313" key="2">
    <source>
        <dbReference type="Proteomes" id="UP000499080"/>
    </source>
</evidence>
<name>A0A4Y2FX99_ARAVE</name>
<evidence type="ECO:0000313" key="1">
    <source>
        <dbReference type="EMBL" id="GBM45771.1"/>
    </source>
</evidence>
<gene>
    <name evidence="1" type="ORF">AVEN_208090_1</name>
</gene>
<sequence length="252" mass="29361">MDLRKCSNDADLMEQWKKEKFDVYPVHKTQKGIWRSHLFKIQTRNGISVKLVTSKSRVTPLNGVTLPRLELLGALIAARLTSKVEKIVNSKRPCVQYHWTDSKIVIFWIKGSKPRWKQFIANRVNEITSLTDPNSWYHCAGTENPADLFSLGMSADCPVTSNTRWWFLSDPEFPENFQSVDSDLDYLTENERETIVLERKTNSENETLLLTEDDSGVLDKLLEHSNNYFKVNRILSYIFRFISNCRNRVKRP</sequence>
<dbReference type="OrthoDB" id="6434825at2759"/>
<dbReference type="PANTHER" id="PTHR47331">
    <property type="entry name" value="PHD-TYPE DOMAIN-CONTAINING PROTEIN"/>
    <property type="match status" value="1"/>
</dbReference>
<dbReference type="Proteomes" id="UP000499080">
    <property type="component" value="Unassembled WGS sequence"/>
</dbReference>
<organism evidence="1 2">
    <name type="scientific">Araneus ventricosus</name>
    <name type="common">Orbweaver spider</name>
    <name type="synonym">Epeira ventricosa</name>
    <dbReference type="NCBI Taxonomy" id="182803"/>
    <lineage>
        <taxon>Eukaryota</taxon>
        <taxon>Metazoa</taxon>
        <taxon>Ecdysozoa</taxon>
        <taxon>Arthropoda</taxon>
        <taxon>Chelicerata</taxon>
        <taxon>Arachnida</taxon>
        <taxon>Araneae</taxon>
        <taxon>Araneomorphae</taxon>
        <taxon>Entelegynae</taxon>
        <taxon>Araneoidea</taxon>
        <taxon>Araneidae</taxon>
        <taxon>Araneus</taxon>
    </lineage>
</organism>
<dbReference type="AlphaFoldDB" id="A0A4Y2FX99"/>
<comment type="caution">
    <text evidence="1">The sequence shown here is derived from an EMBL/GenBank/DDBJ whole genome shotgun (WGS) entry which is preliminary data.</text>
</comment>
<reference evidence="1 2" key="1">
    <citation type="journal article" date="2019" name="Sci. Rep.">
        <title>Orb-weaving spider Araneus ventricosus genome elucidates the spidroin gene catalogue.</title>
        <authorList>
            <person name="Kono N."/>
            <person name="Nakamura H."/>
            <person name="Ohtoshi R."/>
            <person name="Moran D.A.P."/>
            <person name="Shinohara A."/>
            <person name="Yoshida Y."/>
            <person name="Fujiwara M."/>
            <person name="Mori M."/>
            <person name="Tomita M."/>
            <person name="Arakawa K."/>
        </authorList>
    </citation>
    <scope>NUCLEOTIDE SEQUENCE [LARGE SCALE GENOMIC DNA]</scope>
</reference>
<dbReference type="Pfam" id="PF05380">
    <property type="entry name" value="Peptidase_A17"/>
    <property type="match status" value="1"/>
</dbReference>